<organism evidence="1 2">
    <name type="scientific">Synechococcus phage S-T4</name>
    <dbReference type="NCBI Taxonomy" id="2268578"/>
    <lineage>
        <taxon>Viruses</taxon>
        <taxon>Duplodnaviria</taxon>
        <taxon>Heunggongvirae</taxon>
        <taxon>Uroviricota</taxon>
        <taxon>Caudoviricetes</taxon>
        <taxon>Pantevenvirales</taxon>
        <taxon>Kyanoviridae</taxon>
        <taxon>Tamkungvirus</taxon>
        <taxon>Tamkungvirus ST4</taxon>
    </lineage>
</organism>
<dbReference type="EMBL" id="MH412654">
    <property type="protein sequence ID" value="AXQ70450.1"/>
    <property type="molecule type" value="Genomic_DNA"/>
</dbReference>
<dbReference type="Proteomes" id="UP000257648">
    <property type="component" value="Segment"/>
</dbReference>
<dbReference type="Pfam" id="PF08855">
    <property type="entry name" value="DUF1825"/>
    <property type="match status" value="1"/>
</dbReference>
<name>A0A385EFL8_9CAUD</name>
<keyword evidence="2" id="KW-1185">Reference proteome</keyword>
<dbReference type="RefSeq" id="YP_009810809.1">
    <property type="nucleotide sequence ID" value="NC_048049.1"/>
</dbReference>
<evidence type="ECO:0008006" key="3">
    <source>
        <dbReference type="Google" id="ProtNLM"/>
    </source>
</evidence>
<reference evidence="2" key="1">
    <citation type="submission" date="2018-05" db="EMBL/GenBank/DDBJ databases">
        <authorList>
            <person name="You S."/>
        </authorList>
    </citation>
    <scope>NUCLEOTIDE SEQUENCE [LARGE SCALE GENOMIC DNA]</scope>
</reference>
<dbReference type="InterPro" id="IPR014954">
    <property type="entry name" value="DUF1825"/>
</dbReference>
<proteinExistence type="predicted"/>
<sequence length="106" mass="12615">MDSDIIQKELDDINNLQEEIYNDIWHYDDLDYDGKLEHLDRVYELVEKQSIMYTRMSLSDDPFAIERKEAIQEFVEMMGFGRGSDVNAVFMDMKETLKEMMDDLDS</sequence>
<accession>A0A385EFL8</accession>
<dbReference type="GeneID" id="55001831"/>
<evidence type="ECO:0000313" key="1">
    <source>
        <dbReference type="EMBL" id="AXQ70450.1"/>
    </source>
</evidence>
<dbReference type="KEGG" id="vg:55001831"/>
<evidence type="ECO:0000313" key="2">
    <source>
        <dbReference type="Proteomes" id="UP000257648"/>
    </source>
</evidence>
<protein>
    <recommendedName>
        <fullName evidence="3">DUF1825 domain-containing protein</fullName>
    </recommendedName>
</protein>